<reference evidence="4 5" key="1">
    <citation type="journal article" date="2020" name="Nat. Commun.">
        <title>Donkey genomes provide new insights into domestication and selection for coat color.</title>
        <authorList>
            <person name="Wang"/>
            <person name="C."/>
            <person name="Li"/>
            <person name="H."/>
            <person name="Guo"/>
            <person name="Y."/>
            <person name="Huang"/>
            <person name="J."/>
            <person name="Sun"/>
            <person name="Y."/>
            <person name="Min"/>
            <person name="J."/>
            <person name="Wang"/>
            <person name="J."/>
            <person name="Fang"/>
            <person name="X."/>
            <person name="Zhao"/>
            <person name="Z."/>
            <person name="Wang"/>
            <person name="S."/>
            <person name="Zhang"/>
            <person name="Y."/>
            <person name="Liu"/>
            <person name="Q."/>
            <person name="Jiang"/>
            <person name="Q."/>
            <person name="Wang"/>
            <person name="X."/>
            <person name="Guo"/>
            <person name="Y."/>
            <person name="Yang"/>
            <person name="C."/>
            <person name="Wang"/>
            <person name="Y."/>
            <person name="Tian"/>
            <person name="F."/>
            <person name="Zhuang"/>
            <person name="G."/>
            <person name="Fan"/>
            <person name="Y."/>
            <person name="Gao"/>
            <person name="Q."/>
            <person name="Li"/>
            <person name="Y."/>
            <person name="Ju"/>
            <person name="Z."/>
            <person name="Li"/>
            <person name="J."/>
            <person name="Li"/>
            <person name="R."/>
            <person name="Hou"/>
            <person name="M."/>
            <person name="Yang"/>
            <person name="G."/>
            <person name="Liu"/>
            <person name="G."/>
            <person name="Liu"/>
            <person name="W."/>
            <person name="Guo"/>
            <person name="J."/>
            <person name="Pan"/>
            <person name="S."/>
            <person name="Fan"/>
            <person name="G."/>
            <person name="Zhang"/>
            <person name="W."/>
            <person name="Zhang"/>
            <person name="R."/>
            <person name="Yu"/>
            <person name="J."/>
            <person name="Zhang"/>
            <person name="X."/>
            <person name="Yin"/>
            <person name="Q."/>
            <person name="Ji"/>
            <person name="C."/>
            <person name="Jin"/>
            <person name="Y."/>
            <person name="Yue"/>
            <person name="G."/>
            <person name="Liu"/>
            <person name="M."/>
            <person name="Xu"/>
            <person name="J."/>
            <person name="Liu"/>
            <person name="S."/>
            <person name="Jordana"/>
            <person name="J."/>
            <person name="Noce"/>
            <person name="A."/>
            <person name="Amills"/>
            <person name="M."/>
            <person name="Wu"/>
            <person name="D.D."/>
            <person name="Li"/>
            <person name="S."/>
            <person name="Zhou"/>
            <person name="X. and Zhong"/>
            <person name="J."/>
        </authorList>
    </citation>
    <scope>NUCLEOTIDE SEQUENCE [LARGE SCALE GENOMIC DNA]</scope>
</reference>
<dbReference type="AlphaFoldDB" id="A0A9L0K042"/>
<feature type="compositionally biased region" description="Basic and acidic residues" evidence="3">
    <location>
        <begin position="175"/>
        <end position="199"/>
    </location>
</feature>
<organism evidence="4 5">
    <name type="scientific">Equus asinus</name>
    <name type="common">Donkey</name>
    <name type="synonym">Equus africanus asinus</name>
    <dbReference type="NCBI Taxonomy" id="9793"/>
    <lineage>
        <taxon>Eukaryota</taxon>
        <taxon>Metazoa</taxon>
        <taxon>Chordata</taxon>
        <taxon>Craniata</taxon>
        <taxon>Vertebrata</taxon>
        <taxon>Euteleostomi</taxon>
        <taxon>Mammalia</taxon>
        <taxon>Eutheria</taxon>
        <taxon>Laurasiatheria</taxon>
        <taxon>Perissodactyla</taxon>
        <taxon>Equidae</taxon>
        <taxon>Equus</taxon>
    </lineage>
</organism>
<dbReference type="CTD" id="80316"/>
<reference evidence="4" key="2">
    <citation type="submission" date="2025-08" db="UniProtKB">
        <authorList>
            <consortium name="Ensembl"/>
        </authorList>
    </citation>
    <scope>IDENTIFICATION</scope>
</reference>
<protein>
    <submittedName>
        <fullName evidence="4">PPP1R2 family member C</fullName>
    </submittedName>
</protein>
<sequence length="207" mass="23169">MAASTTSQHRPIKGILKNKGSTASSMAASTQQSGGATQEVQRKKSQKWDESNILATYRPAYRDHELMKTNEPSSPHLSVQDDGEDAMSGLEAKEVMTLDILALKLAVTDMSESNYQVGEPESHGAHTSKIFLDIQEKHQQFEMKRKLHYNEGLNIKLARQLISKELQLEEEDKNEESLHATNEEKTTTEESDEGPHGDELQTQGRYA</sequence>
<dbReference type="InterPro" id="IPR007062">
    <property type="entry name" value="PPI-2"/>
</dbReference>
<name>A0A9L0K042_EQUAS</name>
<dbReference type="RefSeq" id="XP_014707826.1">
    <property type="nucleotide sequence ID" value="XM_014852340.3"/>
</dbReference>
<reference evidence="4" key="3">
    <citation type="submission" date="2025-09" db="UniProtKB">
        <authorList>
            <consortium name="Ensembl"/>
        </authorList>
    </citation>
    <scope>IDENTIFICATION</scope>
</reference>
<dbReference type="Gene3D" id="6.10.250.1050">
    <property type="match status" value="2"/>
</dbReference>
<feature type="compositionally biased region" description="Low complexity" evidence="3">
    <location>
        <begin position="20"/>
        <end position="36"/>
    </location>
</feature>
<gene>
    <name evidence="4" type="primary">PPP1R2C</name>
</gene>
<feature type="region of interest" description="Disordered" evidence="3">
    <location>
        <begin position="168"/>
        <end position="207"/>
    </location>
</feature>
<evidence type="ECO:0000313" key="5">
    <source>
        <dbReference type="Proteomes" id="UP000694387"/>
    </source>
</evidence>
<dbReference type="GeneTree" id="ENSGT00940000164483"/>
<evidence type="ECO:0000256" key="1">
    <source>
        <dbReference type="ARBA" id="ARBA00005472"/>
    </source>
</evidence>
<comment type="similarity">
    <text evidence="1">Belongs to the protein phosphatase inhibitor 2 family.</text>
</comment>
<dbReference type="Pfam" id="PF04979">
    <property type="entry name" value="IPP-2"/>
    <property type="match status" value="1"/>
</dbReference>
<dbReference type="OrthoDB" id="551302at2759"/>
<proteinExistence type="inferred from homology"/>
<feature type="region of interest" description="Disordered" evidence="3">
    <location>
        <begin position="1"/>
        <end position="54"/>
    </location>
</feature>
<dbReference type="PANTHER" id="PTHR12398">
    <property type="entry name" value="PROTEIN PHOSPHATASE INHIBITOR"/>
    <property type="match status" value="1"/>
</dbReference>
<keyword evidence="2" id="KW-0650">Protein phosphatase inhibitor</keyword>
<feature type="compositionally biased region" description="Basic and acidic residues" evidence="3">
    <location>
        <begin position="40"/>
        <end position="50"/>
    </location>
</feature>
<dbReference type="KEGG" id="eai:106838332"/>
<keyword evidence="5" id="KW-1185">Reference proteome</keyword>
<dbReference type="Proteomes" id="UP000694387">
    <property type="component" value="Chromosome X"/>
</dbReference>
<evidence type="ECO:0000256" key="2">
    <source>
        <dbReference type="ARBA" id="ARBA00023272"/>
    </source>
</evidence>
<accession>A0A9L0K042</accession>
<evidence type="ECO:0000313" key="4">
    <source>
        <dbReference type="Ensembl" id="ENSEASP00005058123.1"/>
    </source>
</evidence>
<dbReference type="GeneID" id="106838332"/>
<dbReference type="PANTHER" id="PTHR12398:SF41">
    <property type="entry name" value="PPP1R2C FAMILY MEMBER C"/>
    <property type="match status" value="1"/>
</dbReference>
<evidence type="ECO:0000256" key="3">
    <source>
        <dbReference type="SAM" id="MobiDB-lite"/>
    </source>
</evidence>
<dbReference type="GO" id="GO:0004864">
    <property type="term" value="F:protein phosphatase inhibitor activity"/>
    <property type="evidence" value="ECO:0007669"/>
    <property type="project" value="UniProtKB-KW"/>
</dbReference>
<dbReference type="GO" id="GO:0009966">
    <property type="term" value="P:regulation of signal transduction"/>
    <property type="evidence" value="ECO:0007669"/>
    <property type="project" value="InterPro"/>
</dbReference>
<dbReference type="Ensembl" id="ENSEAST00005048684.1">
    <property type="protein sequence ID" value="ENSEASP00005058123.1"/>
    <property type="gene ID" value="ENSEASG00005034956.1"/>
</dbReference>